<dbReference type="EnsemblMetazoa" id="CapteT214169">
    <property type="protein sequence ID" value="CapteP214169"/>
    <property type="gene ID" value="CapteG214169"/>
</dbReference>
<feature type="signal peptide" evidence="1">
    <location>
        <begin position="1"/>
        <end position="25"/>
    </location>
</feature>
<dbReference type="Proteomes" id="UP000014760">
    <property type="component" value="Unassembled WGS sequence"/>
</dbReference>
<evidence type="ECO:0000313" key="4">
    <source>
        <dbReference type="Proteomes" id="UP000014760"/>
    </source>
</evidence>
<feature type="chain" id="PRO_5008787347" description="CUB domain-containing protein" evidence="1">
    <location>
        <begin position="26"/>
        <end position="201"/>
    </location>
</feature>
<sequence>MLEEATKLTMKVLLLIVAFIGVIFAGHHDGSGDSLLCRMEALDGGVLRTPEQYRPNGTCPDNFTCSIELITSNNIRLTFCDAVDCAGNLLVFRTACRIELEDGTVISVESPGPQVDCNRGPLVRKAALKFAHLKNGFAMDHGMSNLHRELLKNKRVFLLRNLCLSQVFFVIRLYGGIRHVAGICARSRNPSRPGKIAKTVT</sequence>
<reference evidence="4" key="1">
    <citation type="submission" date="2012-12" db="EMBL/GenBank/DDBJ databases">
        <authorList>
            <person name="Hellsten U."/>
            <person name="Grimwood J."/>
            <person name="Chapman J.A."/>
            <person name="Shapiro H."/>
            <person name="Aerts A."/>
            <person name="Otillar R.P."/>
            <person name="Terry A.Y."/>
            <person name="Boore J.L."/>
            <person name="Simakov O."/>
            <person name="Marletaz F."/>
            <person name="Cho S.-J."/>
            <person name="Edsinger-Gonzales E."/>
            <person name="Havlak P."/>
            <person name="Kuo D.-H."/>
            <person name="Larsson T."/>
            <person name="Lv J."/>
            <person name="Arendt D."/>
            <person name="Savage R."/>
            <person name="Osoegawa K."/>
            <person name="de Jong P."/>
            <person name="Lindberg D.R."/>
            <person name="Seaver E.C."/>
            <person name="Weisblat D.A."/>
            <person name="Putnam N.H."/>
            <person name="Grigoriev I.V."/>
            <person name="Rokhsar D.S."/>
        </authorList>
    </citation>
    <scope>NUCLEOTIDE SEQUENCE</scope>
    <source>
        <strain evidence="4">I ESC-2004</strain>
    </source>
</reference>
<dbReference type="AlphaFoldDB" id="R7TT67"/>
<evidence type="ECO:0000313" key="3">
    <source>
        <dbReference type="EnsemblMetazoa" id="CapteP214169"/>
    </source>
</evidence>
<organism evidence="2">
    <name type="scientific">Capitella teleta</name>
    <name type="common">Polychaete worm</name>
    <dbReference type="NCBI Taxonomy" id="283909"/>
    <lineage>
        <taxon>Eukaryota</taxon>
        <taxon>Metazoa</taxon>
        <taxon>Spiralia</taxon>
        <taxon>Lophotrochozoa</taxon>
        <taxon>Annelida</taxon>
        <taxon>Polychaeta</taxon>
        <taxon>Sedentaria</taxon>
        <taxon>Scolecida</taxon>
        <taxon>Capitellidae</taxon>
        <taxon>Capitella</taxon>
    </lineage>
</organism>
<keyword evidence="4" id="KW-1185">Reference proteome</keyword>
<reference evidence="3" key="3">
    <citation type="submission" date="2015-06" db="UniProtKB">
        <authorList>
            <consortium name="EnsemblMetazoa"/>
        </authorList>
    </citation>
    <scope>IDENTIFICATION</scope>
</reference>
<evidence type="ECO:0000256" key="1">
    <source>
        <dbReference type="SAM" id="SignalP"/>
    </source>
</evidence>
<evidence type="ECO:0000313" key="2">
    <source>
        <dbReference type="EMBL" id="ELT94225.1"/>
    </source>
</evidence>
<dbReference type="HOGENOM" id="CLU_1361584_0_0_1"/>
<proteinExistence type="predicted"/>
<gene>
    <name evidence="2" type="ORF">CAPTEDRAFT_214169</name>
</gene>
<protein>
    <recommendedName>
        <fullName evidence="5">CUB domain-containing protein</fullName>
    </recommendedName>
</protein>
<reference evidence="2 4" key="2">
    <citation type="journal article" date="2013" name="Nature">
        <title>Insights into bilaterian evolution from three spiralian genomes.</title>
        <authorList>
            <person name="Simakov O."/>
            <person name="Marletaz F."/>
            <person name="Cho S.J."/>
            <person name="Edsinger-Gonzales E."/>
            <person name="Havlak P."/>
            <person name="Hellsten U."/>
            <person name="Kuo D.H."/>
            <person name="Larsson T."/>
            <person name="Lv J."/>
            <person name="Arendt D."/>
            <person name="Savage R."/>
            <person name="Osoegawa K."/>
            <person name="de Jong P."/>
            <person name="Grimwood J."/>
            <person name="Chapman J.A."/>
            <person name="Shapiro H."/>
            <person name="Aerts A."/>
            <person name="Otillar R.P."/>
            <person name="Terry A.Y."/>
            <person name="Boore J.L."/>
            <person name="Grigoriev I.V."/>
            <person name="Lindberg D.R."/>
            <person name="Seaver E.C."/>
            <person name="Weisblat D.A."/>
            <person name="Putnam N.H."/>
            <person name="Rokhsar D.S."/>
        </authorList>
    </citation>
    <scope>NUCLEOTIDE SEQUENCE</scope>
    <source>
        <strain evidence="2 4">I ESC-2004</strain>
    </source>
</reference>
<evidence type="ECO:0008006" key="5">
    <source>
        <dbReference type="Google" id="ProtNLM"/>
    </source>
</evidence>
<dbReference type="EMBL" id="KB309503">
    <property type="protein sequence ID" value="ELT94225.1"/>
    <property type="molecule type" value="Genomic_DNA"/>
</dbReference>
<dbReference type="EMBL" id="AMQN01012412">
    <property type="status" value="NOT_ANNOTATED_CDS"/>
    <property type="molecule type" value="Genomic_DNA"/>
</dbReference>
<accession>R7TT67</accession>
<keyword evidence="1" id="KW-0732">Signal</keyword>
<name>R7TT67_CAPTE</name>